<organism evidence="2 3">
    <name type="scientific">Legionella waltersii</name>
    <dbReference type="NCBI Taxonomy" id="66969"/>
    <lineage>
        <taxon>Bacteria</taxon>
        <taxon>Pseudomonadati</taxon>
        <taxon>Pseudomonadota</taxon>
        <taxon>Gammaproteobacteria</taxon>
        <taxon>Legionellales</taxon>
        <taxon>Legionellaceae</taxon>
        <taxon>Legionella</taxon>
    </lineage>
</organism>
<feature type="transmembrane region" description="Helical" evidence="1">
    <location>
        <begin position="220"/>
        <end position="240"/>
    </location>
</feature>
<keyword evidence="1" id="KW-0812">Transmembrane</keyword>
<feature type="transmembrane region" description="Helical" evidence="1">
    <location>
        <begin position="7"/>
        <end position="25"/>
    </location>
</feature>
<name>A0A0W1AP10_9GAMM</name>
<dbReference type="OrthoDB" id="5651887at2"/>
<gene>
    <name evidence="2" type="ORF">Lwal_0051</name>
</gene>
<feature type="transmembrane region" description="Helical" evidence="1">
    <location>
        <begin position="286"/>
        <end position="306"/>
    </location>
</feature>
<feature type="transmembrane region" description="Helical" evidence="1">
    <location>
        <begin position="115"/>
        <end position="138"/>
    </location>
</feature>
<dbReference type="EMBL" id="LNZB01000002">
    <property type="protein sequence ID" value="KTD83063.1"/>
    <property type="molecule type" value="Genomic_DNA"/>
</dbReference>
<proteinExistence type="predicted"/>
<reference evidence="2 3" key="1">
    <citation type="submission" date="2015-11" db="EMBL/GenBank/DDBJ databases">
        <title>Genomic analysis of 38 Legionella species identifies large and diverse effector repertoires.</title>
        <authorList>
            <person name="Burstein D."/>
            <person name="Amaro F."/>
            <person name="Zusman T."/>
            <person name="Lifshitz Z."/>
            <person name="Cohen O."/>
            <person name="Gilbert J.A."/>
            <person name="Pupko T."/>
            <person name="Shuman H.A."/>
            <person name="Segal G."/>
        </authorList>
    </citation>
    <scope>NUCLEOTIDE SEQUENCE [LARGE SCALE GENOMIC DNA]</scope>
    <source>
        <strain evidence="2 3">ATCC 51914</strain>
    </source>
</reference>
<dbReference type="RefSeq" id="WP_133141270.1">
    <property type="nucleotide sequence ID" value="NZ_CAAAIQ010000029.1"/>
</dbReference>
<keyword evidence="3" id="KW-1185">Reference proteome</keyword>
<dbReference type="PATRIC" id="fig|66969.6.peg.56"/>
<accession>A0A0W1AP10</accession>
<feature type="transmembrane region" description="Helical" evidence="1">
    <location>
        <begin position="252"/>
        <end position="274"/>
    </location>
</feature>
<evidence type="ECO:0000313" key="3">
    <source>
        <dbReference type="Proteomes" id="UP000054729"/>
    </source>
</evidence>
<evidence type="ECO:0000256" key="1">
    <source>
        <dbReference type="SAM" id="Phobius"/>
    </source>
</evidence>
<feature type="transmembrane region" description="Helical" evidence="1">
    <location>
        <begin position="158"/>
        <end position="175"/>
    </location>
</feature>
<feature type="transmembrane region" description="Helical" evidence="1">
    <location>
        <begin position="318"/>
        <end position="339"/>
    </location>
</feature>
<evidence type="ECO:0000313" key="2">
    <source>
        <dbReference type="EMBL" id="KTD83063.1"/>
    </source>
</evidence>
<evidence type="ECO:0008006" key="4">
    <source>
        <dbReference type="Google" id="ProtNLM"/>
    </source>
</evidence>
<feature type="transmembrane region" description="Helical" evidence="1">
    <location>
        <begin position="55"/>
        <end position="73"/>
    </location>
</feature>
<dbReference type="AlphaFoldDB" id="A0A0W1AP10"/>
<sequence>MLTKKDTWILNLTGLIVSIVTIFVLWRQFYIFVDFTLLFGFLFTLSYNGQNNLRLLGSSLFIALILSLPGLWISNPIKPGFFYFLVYCFHYTYHRSGNLWHMNYRLLFEAAWNGILVLLVAVLFLLASAVLIFCASFLFSSQGSPFVFNLIYTNTGRLFQLFLTWLLLFIGIGVAQYHIKTLCQLRFILLMSMYYLLPILVIISSVVLILLWNIDLNPNAIITVFFELTLLGILFLNAYYQDGSDEIKRLVWLNWLLRGYKVLLLLMILIANYYAFRYVSIELSQLIYLTILLFLGWFYAYSAFFSDERAQNVVENGNKCFAIVFIAAFYFVIASPFNFTVNKEKAPLSLWHGADSIGKNGAQ</sequence>
<dbReference type="Proteomes" id="UP000054729">
    <property type="component" value="Unassembled WGS sequence"/>
</dbReference>
<keyword evidence="1" id="KW-1133">Transmembrane helix</keyword>
<protein>
    <recommendedName>
        <fullName evidence="4">Transmembrane protein</fullName>
    </recommendedName>
</protein>
<keyword evidence="1" id="KW-0472">Membrane</keyword>
<feature type="transmembrane region" description="Helical" evidence="1">
    <location>
        <begin position="187"/>
        <end position="214"/>
    </location>
</feature>
<comment type="caution">
    <text evidence="2">The sequence shown here is derived from an EMBL/GenBank/DDBJ whole genome shotgun (WGS) entry which is preliminary data.</text>
</comment>
<feature type="transmembrane region" description="Helical" evidence="1">
    <location>
        <begin position="31"/>
        <end position="48"/>
    </location>
</feature>